<organism evidence="1 2">
    <name type="scientific">Chungangia koreensis</name>
    <dbReference type="NCBI Taxonomy" id="752657"/>
    <lineage>
        <taxon>Bacteria</taxon>
        <taxon>Bacillati</taxon>
        <taxon>Bacillota</taxon>
        <taxon>Bacilli</taxon>
        <taxon>Lactobacillales</taxon>
        <taxon>Chungangia</taxon>
    </lineage>
</organism>
<protein>
    <submittedName>
        <fullName evidence="1">Uncharacterized protein</fullName>
    </submittedName>
</protein>
<gene>
    <name evidence="1" type="ORF">ACFOZY_03545</name>
</gene>
<sequence length="54" mass="6315">MSCDNARMTDILSALFETNLQVFDMKLQVFDTNLQVFDKNLQVNFNEQRTADKI</sequence>
<dbReference type="EMBL" id="JBHSEC010000003">
    <property type="protein sequence ID" value="MFC4409509.1"/>
    <property type="molecule type" value="Genomic_DNA"/>
</dbReference>
<comment type="caution">
    <text evidence="1">The sequence shown here is derived from an EMBL/GenBank/DDBJ whole genome shotgun (WGS) entry which is preliminary data.</text>
</comment>
<proteinExistence type="predicted"/>
<reference evidence="2" key="1">
    <citation type="journal article" date="2019" name="Int. J. Syst. Evol. Microbiol.">
        <title>The Global Catalogue of Microorganisms (GCM) 10K type strain sequencing project: providing services to taxonomists for standard genome sequencing and annotation.</title>
        <authorList>
            <consortium name="The Broad Institute Genomics Platform"/>
            <consortium name="The Broad Institute Genome Sequencing Center for Infectious Disease"/>
            <person name="Wu L."/>
            <person name="Ma J."/>
        </authorList>
    </citation>
    <scope>NUCLEOTIDE SEQUENCE [LARGE SCALE GENOMIC DNA]</scope>
    <source>
        <strain evidence="2">CCUG 59778</strain>
    </source>
</reference>
<evidence type="ECO:0000313" key="2">
    <source>
        <dbReference type="Proteomes" id="UP001595817"/>
    </source>
</evidence>
<dbReference type="Proteomes" id="UP001595817">
    <property type="component" value="Unassembled WGS sequence"/>
</dbReference>
<keyword evidence="2" id="KW-1185">Reference proteome</keyword>
<name>A0ABV8X3A3_9LACT</name>
<evidence type="ECO:0000313" key="1">
    <source>
        <dbReference type="EMBL" id="MFC4409509.1"/>
    </source>
</evidence>
<accession>A0ABV8X3A3</accession>